<dbReference type="Gene3D" id="3.30.460.10">
    <property type="entry name" value="Beta Polymerase, domain 2"/>
    <property type="match status" value="1"/>
</dbReference>
<gene>
    <name evidence="6" type="ORF">KP78_17040</name>
</gene>
<dbReference type="GO" id="GO:0070566">
    <property type="term" value="F:adenylyltransferase activity"/>
    <property type="evidence" value="ECO:0007669"/>
    <property type="project" value="InterPro"/>
</dbReference>
<dbReference type="PATRIC" id="fig|889306.3.peg.1712"/>
<keyword evidence="4" id="KW-0548">Nucleotidyltransferase</keyword>
<protein>
    <recommendedName>
        <fullName evidence="4">Spectinomycin 9-adenylyltransferase</fullName>
    </recommendedName>
</protein>
<dbReference type="InterPro" id="IPR025184">
    <property type="entry name" value="AadA_C"/>
</dbReference>
<dbReference type="EMBL" id="JXRP01000013">
    <property type="protein sequence ID" value="KIL48257.1"/>
    <property type="molecule type" value="Genomic_DNA"/>
</dbReference>
<dbReference type="SUPFAM" id="SSF81301">
    <property type="entry name" value="Nucleotidyltransferase"/>
    <property type="match status" value="1"/>
</dbReference>
<keyword evidence="4" id="KW-0547">Nucleotide-binding</keyword>
<organism evidence="6 7">
    <name type="scientific">Jeotgalibacillus soli</name>
    <dbReference type="NCBI Taxonomy" id="889306"/>
    <lineage>
        <taxon>Bacteria</taxon>
        <taxon>Bacillati</taxon>
        <taxon>Bacillota</taxon>
        <taxon>Bacilli</taxon>
        <taxon>Bacillales</taxon>
        <taxon>Caryophanaceae</taxon>
        <taxon>Jeotgalibacillus</taxon>
    </lineage>
</organism>
<dbReference type="PIRSF" id="PIRSF000819">
    <property type="entry name" value="Streptomycin_3-adenylyltransf"/>
    <property type="match status" value="1"/>
</dbReference>
<comment type="caution">
    <text evidence="6">The sequence shown here is derived from an EMBL/GenBank/DDBJ whole genome shotgun (WGS) entry which is preliminary data.</text>
</comment>
<dbReference type="InterPro" id="IPR024172">
    <property type="entry name" value="AadA/Aad9"/>
</dbReference>
<evidence type="ECO:0000313" key="7">
    <source>
        <dbReference type="Proteomes" id="UP000031938"/>
    </source>
</evidence>
<evidence type="ECO:0000313" key="6">
    <source>
        <dbReference type="EMBL" id="KIL48257.1"/>
    </source>
</evidence>
<reference evidence="6 7" key="1">
    <citation type="submission" date="2015-01" db="EMBL/GenBank/DDBJ databases">
        <title>Genome sequencing of Jeotgalibacillus soli.</title>
        <authorList>
            <person name="Goh K.M."/>
            <person name="Chan K.-G."/>
            <person name="Yaakop A.S."/>
            <person name="Ee R."/>
            <person name="Gan H.M."/>
            <person name="Chan C.S."/>
        </authorList>
    </citation>
    <scope>NUCLEOTIDE SEQUENCE [LARGE SCALE GENOMIC DNA]</scope>
    <source>
        <strain evidence="6 7">P9</strain>
    </source>
</reference>
<dbReference type="GO" id="GO:0046677">
    <property type="term" value="P:response to antibiotic"/>
    <property type="evidence" value="ECO:0007669"/>
    <property type="project" value="UniProtKB-KW"/>
</dbReference>
<evidence type="ECO:0000256" key="1">
    <source>
        <dbReference type="ARBA" id="ARBA00022679"/>
    </source>
</evidence>
<dbReference type="STRING" id="889306.KP78_17040"/>
<evidence type="ECO:0000256" key="4">
    <source>
        <dbReference type="PIRNR" id="PIRNR000819"/>
    </source>
</evidence>
<sequence length="254" mass="29058">MNVDQMLEELTDIFAEECGDSLTGVYLHGSLAMTGYHISRSDVDLVVVVEQAPTSKMKHAIIERLLTYPRVPLRGVEVSIVLHQHTKLIPYPTPFELHYSESLRKHYETVPYRALDTDVDYDLVAHFMMIKERGICLYGEPIPEVFGYVSEERYLDSILRDVENVKEDILKDPVYYVLNLCRILYYVQEGVISSKKEAGEWAVNLLPGAFHELVEECLLVYRGQPAPSAWNEASLIFFATSMLQMLPPARSLKE</sequence>
<dbReference type="RefSeq" id="WP_041087869.1">
    <property type="nucleotide sequence ID" value="NZ_JXRP01000013.1"/>
</dbReference>
<dbReference type="CDD" id="cd05403">
    <property type="entry name" value="NT_KNTase_like"/>
    <property type="match status" value="1"/>
</dbReference>
<keyword evidence="4" id="KW-0067">ATP-binding</keyword>
<keyword evidence="2 4" id="KW-0046">Antibiotic resistance</keyword>
<evidence type="ECO:0000256" key="3">
    <source>
        <dbReference type="ARBA" id="ARBA00047831"/>
    </source>
</evidence>
<dbReference type="Pfam" id="PF13427">
    <property type="entry name" value="AadA_C"/>
    <property type="match status" value="1"/>
</dbReference>
<dbReference type="GO" id="GO:0005524">
    <property type="term" value="F:ATP binding"/>
    <property type="evidence" value="ECO:0007669"/>
    <property type="project" value="UniProtKB-KW"/>
</dbReference>
<dbReference type="OrthoDB" id="5643411at2"/>
<dbReference type="AlphaFoldDB" id="A0A0C2VHA5"/>
<feature type="domain" description="Adenylyltransferase AadA C-terminal" evidence="5">
    <location>
        <begin position="144"/>
        <end position="242"/>
    </location>
</feature>
<dbReference type="InterPro" id="IPR043519">
    <property type="entry name" value="NT_sf"/>
</dbReference>
<evidence type="ECO:0000259" key="5">
    <source>
        <dbReference type="Pfam" id="PF13427"/>
    </source>
</evidence>
<proteinExistence type="predicted"/>
<keyword evidence="1 4" id="KW-0808">Transferase</keyword>
<keyword evidence="7" id="KW-1185">Reference proteome</keyword>
<dbReference type="Proteomes" id="UP000031938">
    <property type="component" value="Unassembled WGS sequence"/>
</dbReference>
<accession>A0A0C2VHA5</accession>
<evidence type="ECO:0000256" key="2">
    <source>
        <dbReference type="ARBA" id="ARBA00023251"/>
    </source>
</evidence>
<name>A0A0C2VHA5_9BACL</name>
<comment type="catalytic activity">
    <reaction evidence="3 4">
        <text>spectinomycin + ATP = 9-O-adenylylspectinomycin + diphosphate</text>
        <dbReference type="Rhea" id="RHEA:63228"/>
        <dbReference type="ChEBI" id="CHEBI:30616"/>
        <dbReference type="ChEBI" id="CHEBI:33019"/>
        <dbReference type="ChEBI" id="CHEBI:146260"/>
        <dbReference type="ChEBI" id="CHEBI:146261"/>
    </reaction>
</comment>